<dbReference type="Pfam" id="PF04398">
    <property type="entry name" value="DUF538"/>
    <property type="match status" value="1"/>
</dbReference>
<protein>
    <recommendedName>
        <fullName evidence="4">DUF538 domain-containing protein</fullName>
    </recommendedName>
</protein>
<dbReference type="InterPro" id="IPR036758">
    <property type="entry name" value="At5g01610-like"/>
</dbReference>
<dbReference type="AlphaFoldDB" id="A0A9R1X9M3"/>
<dbReference type="PANTHER" id="PTHR31676">
    <property type="entry name" value="T31J12.3 PROTEIN-RELATED"/>
    <property type="match status" value="1"/>
</dbReference>
<evidence type="ECO:0000313" key="2">
    <source>
        <dbReference type="EMBL" id="KAJ0206050.1"/>
    </source>
</evidence>
<name>A0A9R1X9M3_LACSA</name>
<comment type="caution">
    <text evidence="2">The sequence shown here is derived from an EMBL/GenBank/DDBJ whole genome shotgun (WGS) entry which is preliminary data.</text>
</comment>
<feature type="chain" id="PRO_5040377641" description="DUF538 domain-containing protein" evidence="1">
    <location>
        <begin position="25"/>
        <end position="163"/>
    </location>
</feature>
<accession>A0A9R1X9M3</accession>
<dbReference type="SUPFAM" id="SSF141562">
    <property type="entry name" value="At5g01610-like"/>
    <property type="match status" value="1"/>
</dbReference>
<dbReference type="OrthoDB" id="744548at2759"/>
<gene>
    <name evidence="2" type="ORF">LSAT_V11C500264900</name>
</gene>
<dbReference type="PANTHER" id="PTHR31676:SF172">
    <property type="entry name" value="OS01G0595400 PROTEIN"/>
    <property type="match status" value="1"/>
</dbReference>
<feature type="signal peptide" evidence="1">
    <location>
        <begin position="1"/>
        <end position="24"/>
    </location>
</feature>
<dbReference type="InterPro" id="IPR007493">
    <property type="entry name" value="DUF538"/>
</dbReference>
<dbReference type="Proteomes" id="UP000235145">
    <property type="component" value="Unassembled WGS sequence"/>
</dbReference>
<reference evidence="2 3" key="1">
    <citation type="journal article" date="2017" name="Nat. Commun.">
        <title>Genome assembly with in vitro proximity ligation data and whole-genome triplication in lettuce.</title>
        <authorList>
            <person name="Reyes-Chin-Wo S."/>
            <person name="Wang Z."/>
            <person name="Yang X."/>
            <person name="Kozik A."/>
            <person name="Arikit S."/>
            <person name="Song C."/>
            <person name="Xia L."/>
            <person name="Froenicke L."/>
            <person name="Lavelle D.O."/>
            <person name="Truco M.J."/>
            <person name="Xia R."/>
            <person name="Zhu S."/>
            <person name="Xu C."/>
            <person name="Xu H."/>
            <person name="Xu X."/>
            <person name="Cox K."/>
            <person name="Korf I."/>
            <person name="Meyers B.C."/>
            <person name="Michelmore R.W."/>
        </authorList>
    </citation>
    <scope>NUCLEOTIDE SEQUENCE [LARGE SCALE GENOMIC DNA]</scope>
    <source>
        <strain evidence="3">cv. Salinas</strain>
        <tissue evidence="2">Seedlings</tissue>
    </source>
</reference>
<evidence type="ECO:0000256" key="1">
    <source>
        <dbReference type="SAM" id="SignalP"/>
    </source>
</evidence>
<keyword evidence="1" id="KW-0732">Signal</keyword>
<sequence length="163" mass="18101">MAKSLFFFFFFMFHLTLFISISSSTPNPDNSSSSLSSTPLTAHSVLTHHGFPIGLLPTDVLSYDLNHTSGEFSVNLGYPCRLILPPDNYLATYSKKVTGKLVQNRISELNGIRVKAFFQWWGITGIKINGDDLVFEVGMVTAKYPSKNFDEVPQCVGKKHSSS</sequence>
<evidence type="ECO:0008006" key="4">
    <source>
        <dbReference type="Google" id="ProtNLM"/>
    </source>
</evidence>
<dbReference type="EMBL" id="NBSK02000005">
    <property type="protein sequence ID" value="KAJ0206050.1"/>
    <property type="molecule type" value="Genomic_DNA"/>
</dbReference>
<organism evidence="2 3">
    <name type="scientific">Lactuca sativa</name>
    <name type="common">Garden lettuce</name>
    <dbReference type="NCBI Taxonomy" id="4236"/>
    <lineage>
        <taxon>Eukaryota</taxon>
        <taxon>Viridiplantae</taxon>
        <taxon>Streptophyta</taxon>
        <taxon>Embryophyta</taxon>
        <taxon>Tracheophyta</taxon>
        <taxon>Spermatophyta</taxon>
        <taxon>Magnoliopsida</taxon>
        <taxon>eudicotyledons</taxon>
        <taxon>Gunneridae</taxon>
        <taxon>Pentapetalae</taxon>
        <taxon>asterids</taxon>
        <taxon>campanulids</taxon>
        <taxon>Asterales</taxon>
        <taxon>Asteraceae</taxon>
        <taxon>Cichorioideae</taxon>
        <taxon>Cichorieae</taxon>
        <taxon>Lactucinae</taxon>
        <taxon>Lactuca</taxon>
    </lineage>
</organism>
<evidence type="ECO:0000313" key="3">
    <source>
        <dbReference type="Proteomes" id="UP000235145"/>
    </source>
</evidence>
<proteinExistence type="predicted"/>
<dbReference type="Gene3D" id="2.30.240.10">
    <property type="entry name" value="At5g01610-like"/>
    <property type="match status" value="1"/>
</dbReference>
<keyword evidence="3" id="KW-1185">Reference proteome</keyword>